<proteinExistence type="predicted"/>
<organism evidence="1 2">
    <name type="scientific">Aristaeella lactis</name>
    <dbReference type="NCBI Taxonomy" id="3046383"/>
    <lineage>
        <taxon>Bacteria</taxon>
        <taxon>Bacillati</taxon>
        <taxon>Bacillota</taxon>
        <taxon>Clostridia</taxon>
        <taxon>Eubacteriales</taxon>
        <taxon>Aristaeellaceae</taxon>
        <taxon>Aristaeella</taxon>
    </lineage>
</organism>
<accession>A0AC61PP95</accession>
<protein>
    <submittedName>
        <fullName evidence="1">SH3 domain-containing protein</fullName>
    </submittedName>
</protein>
<sequence>MSLAACPVQSTRTTERVLMKMNRFGKLLLCLAVLLLVLAGATAAAEAAITFSPENPKAGEYIDVTVEPEREGAVAVRYTLSTKSGTVFKGEDCTHFTASFRPREQANYTLTATIVYGKKDTETVSVTIPVSGSVPVQEGEDVLYSQKDGWWHNKTYSKKHHRSLEKAGCAIFTLSHVLQRMGVTGEDVLPDKLAERYSGMYIEGRGTDNERLLFTAGDRFGFQTHQDLIESEKELTTWFKQGCRFSFMIVIGHIALADGLSEDGTKVHVVDSAPGATWERIKKASLYIQKEDGTFTAVTSPEEIPGCRWFFESGEYGGLEYWLDLSYCAKQGMRPVRQAWLQLNGQPVTSFEYAGSLMSKVAVSGGESQRVNTRDLTWTTNGSDTPQLALVTGKKGAALLDGNGKKKAGISKAIPYGTMVFVLETTDKQFYIPWRDSFGYISRDAAELISISEDSFRTGLVSLNGRTAGTAPITVRKEPSAKAKSIGEWKPGTPVAVLGQDGEFYLVEGKGLRGWINNKYLTLEGAENDGQKIDKGE</sequence>
<evidence type="ECO:0000313" key="1">
    <source>
        <dbReference type="EMBL" id="SMC81438.1"/>
    </source>
</evidence>
<gene>
    <name evidence="1" type="ORF">SAMN06297397_2699</name>
</gene>
<name>A0AC61PP95_9FIRM</name>
<evidence type="ECO:0000313" key="2">
    <source>
        <dbReference type="Proteomes" id="UP000192328"/>
    </source>
</evidence>
<reference evidence="1" key="1">
    <citation type="submission" date="2017-04" db="EMBL/GenBank/DDBJ databases">
        <authorList>
            <person name="Varghese N."/>
            <person name="Submissions S."/>
        </authorList>
    </citation>
    <scope>NUCLEOTIDE SEQUENCE</scope>
    <source>
        <strain evidence="1">WTE2008</strain>
    </source>
</reference>
<dbReference type="Proteomes" id="UP000192328">
    <property type="component" value="Unassembled WGS sequence"/>
</dbReference>
<dbReference type="EMBL" id="FWXZ01000006">
    <property type="protein sequence ID" value="SMC81438.1"/>
    <property type="molecule type" value="Genomic_DNA"/>
</dbReference>
<comment type="caution">
    <text evidence="1">The sequence shown here is derived from an EMBL/GenBank/DDBJ whole genome shotgun (WGS) entry which is preliminary data.</text>
</comment>
<keyword evidence="2" id="KW-1185">Reference proteome</keyword>